<sequence length="185" mass="21130">MKYVLILAALVSIGSQASEQIIDDLLSERDYNGIKETLYNGNYDVLDRKQGASIFDKTLALKDKRLAVIVADYHNSSAKEKEIERVKIKINQLEVSIAEASEETSELEHLEQIKADFERQLRQLVIESNTEDLKGRVLKLEESVEFLLQNIMLQNEKHVDSRNKLEVVSKLMLESKGTKQQSPKI</sequence>
<keyword evidence="1" id="KW-0175">Coiled coil</keyword>
<protein>
    <submittedName>
        <fullName evidence="2">Uncharacterized protein</fullName>
    </submittedName>
</protein>
<evidence type="ECO:0000256" key="1">
    <source>
        <dbReference type="SAM" id="Coils"/>
    </source>
</evidence>
<organism evidence="2">
    <name type="scientific">Vibrio vulnificus</name>
    <dbReference type="NCBI Taxonomy" id="672"/>
    <lineage>
        <taxon>Bacteria</taxon>
        <taxon>Pseudomonadati</taxon>
        <taxon>Pseudomonadota</taxon>
        <taxon>Gammaproteobacteria</taxon>
        <taxon>Vibrionales</taxon>
        <taxon>Vibrionaceae</taxon>
        <taxon>Vibrio</taxon>
    </lineage>
</organism>
<feature type="coiled-coil region" evidence="1">
    <location>
        <begin position="76"/>
        <end position="127"/>
    </location>
</feature>
<dbReference type="EMBL" id="DACRBY010000017">
    <property type="protein sequence ID" value="HAS8540978.1"/>
    <property type="molecule type" value="Genomic_DNA"/>
</dbReference>
<accession>A0A8H9N1B2</accession>
<reference evidence="2" key="2">
    <citation type="submission" date="2019-01" db="EMBL/GenBank/DDBJ databases">
        <authorList>
            <consortium name="NCBI Pathogen Detection Project"/>
        </authorList>
    </citation>
    <scope>NUCLEOTIDE SEQUENCE</scope>
    <source>
        <strain evidence="2">BCW_3452</strain>
    </source>
</reference>
<comment type="caution">
    <text evidence="2">The sequence shown here is derived from an EMBL/GenBank/DDBJ whole genome shotgun (WGS) entry which is preliminary data.</text>
</comment>
<dbReference type="AlphaFoldDB" id="A0A8H9N1B2"/>
<reference evidence="2" key="1">
    <citation type="journal article" date="2018" name="Genome Biol.">
        <title>SKESA: strategic k-mer extension for scrupulous assemblies.</title>
        <authorList>
            <person name="Souvorov A."/>
            <person name="Agarwala R."/>
            <person name="Lipman D.J."/>
        </authorList>
    </citation>
    <scope>NUCLEOTIDE SEQUENCE</scope>
    <source>
        <strain evidence="2">BCW_3452</strain>
    </source>
</reference>
<dbReference type="Proteomes" id="UP000863257">
    <property type="component" value="Unassembled WGS sequence"/>
</dbReference>
<evidence type="ECO:0000313" key="2">
    <source>
        <dbReference type="EMBL" id="HAS8540978.1"/>
    </source>
</evidence>
<proteinExistence type="predicted"/>
<name>A0A8H9N1B2_VIBVL</name>
<gene>
    <name evidence="2" type="ORF">I7730_14400</name>
</gene>